<gene>
    <name evidence="1" type="ORF">LPLAT_LOCUS14234</name>
</gene>
<protein>
    <submittedName>
        <fullName evidence="1">Uncharacterized protein</fullName>
    </submittedName>
</protein>
<dbReference type="EMBL" id="OZ034832">
    <property type="protein sequence ID" value="CAL1689280.1"/>
    <property type="molecule type" value="Genomic_DNA"/>
</dbReference>
<dbReference type="AlphaFoldDB" id="A0AAV2PDV3"/>
<organism evidence="1 2">
    <name type="scientific">Lasius platythorax</name>
    <dbReference type="NCBI Taxonomy" id="488582"/>
    <lineage>
        <taxon>Eukaryota</taxon>
        <taxon>Metazoa</taxon>
        <taxon>Ecdysozoa</taxon>
        <taxon>Arthropoda</taxon>
        <taxon>Hexapoda</taxon>
        <taxon>Insecta</taxon>
        <taxon>Pterygota</taxon>
        <taxon>Neoptera</taxon>
        <taxon>Endopterygota</taxon>
        <taxon>Hymenoptera</taxon>
        <taxon>Apocrita</taxon>
        <taxon>Aculeata</taxon>
        <taxon>Formicoidea</taxon>
        <taxon>Formicidae</taxon>
        <taxon>Formicinae</taxon>
        <taxon>Lasius</taxon>
        <taxon>Lasius</taxon>
    </lineage>
</organism>
<name>A0AAV2PDV3_9HYME</name>
<accession>A0AAV2PDV3</accession>
<dbReference type="Proteomes" id="UP001497644">
    <property type="component" value="Chromosome 9"/>
</dbReference>
<proteinExistence type="predicted"/>
<keyword evidence="2" id="KW-1185">Reference proteome</keyword>
<evidence type="ECO:0000313" key="2">
    <source>
        <dbReference type="Proteomes" id="UP001497644"/>
    </source>
</evidence>
<reference evidence="1" key="1">
    <citation type="submission" date="2024-04" db="EMBL/GenBank/DDBJ databases">
        <authorList>
            <consortium name="Molecular Ecology Group"/>
        </authorList>
    </citation>
    <scope>NUCLEOTIDE SEQUENCE</scope>
</reference>
<sequence length="81" mass="9053">MTKGEAGLCTKRGHYDEERVYDRGNNSTLAANLCIRQDDNERGACRSDAKKSLFVIGRHEIPSALNRTLTISKTAELIERS</sequence>
<evidence type="ECO:0000313" key="1">
    <source>
        <dbReference type="EMBL" id="CAL1689280.1"/>
    </source>
</evidence>